<dbReference type="RefSeq" id="WP_158243489.1">
    <property type="nucleotide sequence ID" value="NZ_BSQD01000002.1"/>
</dbReference>
<gene>
    <name evidence="3" type="ORF">SAMN06295900_102259</name>
</gene>
<evidence type="ECO:0000313" key="4">
    <source>
        <dbReference type="Proteomes" id="UP000192911"/>
    </source>
</evidence>
<feature type="region of interest" description="Disordered" evidence="1">
    <location>
        <begin position="27"/>
        <end position="49"/>
    </location>
</feature>
<dbReference type="PROSITE" id="PS51257">
    <property type="entry name" value="PROKAR_LIPOPROTEIN"/>
    <property type="match status" value="1"/>
</dbReference>
<dbReference type="GeneID" id="95552418"/>
<name>A0A1X7D1G6_TRICW</name>
<feature type="signal peptide" evidence="2">
    <location>
        <begin position="1"/>
        <end position="25"/>
    </location>
</feature>
<evidence type="ECO:0000313" key="3">
    <source>
        <dbReference type="EMBL" id="SMF06913.1"/>
    </source>
</evidence>
<dbReference type="STRING" id="28094.SAMN06295900_102259"/>
<dbReference type="EMBL" id="FXAH01000002">
    <property type="protein sequence ID" value="SMF06913.1"/>
    <property type="molecule type" value="Genomic_DNA"/>
</dbReference>
<evidence type="ECO:0008006" key="5">
    <source>
        <dbReference type="Google" id="ProtNLM"/>
    </source>
</evidence>
<dbReference type="AlphaFoldDB" id="A0A1X7D1G6"/>
<organism evidence="3 4">
    <name type="scientific">Trinickia caryophylli</name>
    <name type="common">Paraburkholderia caryophylli</name>
    <dbReference type="NCBI Taxonomy" id="28094"/>
    <lineage>
        <taxon>Bacteria</taxon>
        <taxon>Pseudomonadati</taxon>
        <taxon>Pseudomonadota</taxon>
        <taxon>Betaproteobacteria</taxon>
        <taxon>Burkholderiales</taxon>
        <taxon>Burkholderiaceae</taxon>
        <taxon>Trinickia</taxon>
    </lineage>
</organism>
<proteinExistence type="predicted"/>
<accession>A0A1X7D1G6</accession>
<reference evidence="4" key="1">
    <citation type="submission" date="2017-04" db="EMBL/GenBank/DDBJ databases">
        <authorList>
            <person name="Varghese N."/>
            <person name="Submissions S."/>
        </authorList>
    </citation>
    <scope>NUCLEOTIDE SEQUENCE [LARGE SCALE GENOMIC DNA]</scope>
    <source>
        <strain evidence="4">Ballard 720</strain>
    </source>
</reference>
<dbReference type="Proteomes" id="UP000192911">
    <property type="component" value="Unassembled WGS sequence"/>
</dbReference>
<feature type="compositionally biased region" description="Low complexity" evidence="1">
    <location>
        <begin position="27"/>
        <end position="43"/>
    </location>
</feature>
<keyword evidence="4" id="KW-1185">Reference proteome</keyword>
<keyword evidence="2" id="KW-0732">Signal</keyword>
<protein>
    <recommendedName>
        <fullName evidence="5">Lipoprotein</fullName>
    </recommendedName>
</protein>
<sequence>MTLHRVFCSFAAVLALALVSLSVSACSTMDGSTPSYGTSTSKGSGSGGY</sequence>
<evidence type="ECO:0000256" key="2">
    <source>
        <dbReference type="SAM" id="SignalP"/>
    </source>
</evidence>
<evidence type="ECO:0000256" key="1">
    <source>
        <dbReference type="SAM" id="MobiDB-lite"/>
    </source>
</evidence>
<feature type="chain" id="PRO_5013140908" description="Lipoprotein" evidence="2">
    <location>
        <begin position="26"/>
        <end position="49"/>
    </location>
</feature>